<name>A0A562S2K1_9BACT</name>
<evidence type="ECO:0000313" key="1">
    <source>
        <dbReference type="EMBL" id="TWI75575.1"/>
    </source>
</evidence>
<proteinExistence type="predicted"/>
<comment type="caution">
    <text evidence="1">The sequence shown here is derived from an EMBL/GenBank/DDBJ whole genome shotgun (WGS) entry which is preliminary data.</text>
</comment>
<accession>A0A562S2K1</accession>
<dbReference type="AlphaFoldDB" id="A0A562S2K1"/>
<protein>
    <submittedName>
        <fullName evidence="1">Uncharacterized protein</fullName>
    </submittedName>
</protein>
<evidence type="ECO:0000313" key="2">
    <source>
        <dbReference type="Proteomes" id="UP000318307"/>
    </source>
</evidence>
<dbReference type="EMBL" id="VLLC01000003">
    <property type="protein sequence ID" value="TWI75575.1"/>
    <property type="molecule type" value="Genomic_DNA"/>
</dbReference>
<reference evidence="1 2" key="1">
    <citation type="submission" date="2019-07" db="EMBL/GenBank/DDBJ databases">
        <title>Genome sequencing of 100 strains of the haloalkaliphilic chemolithoautotrophic sulfur-oxidizing bacterium Thioalkalivibrio.</title>
        <authorList>
            <person name="Muyzer G."/>
        </authorList>
    </citation>
    <scope>NUCLEOTIDE SEQUENCE [LARGE SCALE GENOMIC DNA]</scope>
    <source>
        <strain evidence="1 2">ASO4-4</strain>
    </source>
</reference>
<sequence>MNNDIRWKQRFNNFEKACHQAILQETVTFIAQEFFPLARRLREDLKDKV</sequence>
<gene>
    <name evidence="1" type="ORF">LZ24_00622</name>
</gene>
<keyword evidence="2" id="KW-1185">Reference proteome</keyword>
<dbReference type="Proteomes" id="UP000318307">
    <property type="component" value="Unassembled WGS sequence"/>
</dbReference>
<dbReference type="RefSeq" id="WP_186442898.1">
    <property type="nucleotide sequence ID" value="NZ_VLLC01000003.1"/>
</dbReference>
<organism evidence="1 2">
    <name type="scientific">Desulfobotulus alkaliphilus</name>
    <dbReference type="NCBI Taxonomy" id="622671"/>
    <lineage>
        <taxon>Bacteria</taxon>
        <taxon>Pseudomonadati</taxon>
        <taxon>Thermodesulfobacteriota</taxon>
        <taxon>Desulfobacteria</taxon>
        <taxon>Desulfobacterales</taxon>
        <taxon>Desulfobacteraceae</taxon>
        <taxon>Desulfobotulus</taxon>
    </lineage>
</organism>